<dbReference type="Pfam" id="PF20975">
    <property type="entry name" value="DGCcoil"/>
    <property type="match status" value="1"/>
</dbReference>
<proteinExistence type="predicted"/>
<reference evidence="5 6" key="1">
    <citation type="submission" date="2018-01" db="EMBL/GenBank/DDBJ databases">
        <title>Co-occurrence of chitin degradation, pigmentation and bioactivity in marine Pseudoalteromonas.</title>
        <authorList>
            <person name="Paulsen S."/>
            <person name="Gram L."/>
            <person name="Machado H."/>
        </authorList>
    </citation>
    <scope>NUCLEOTIDE SEQUENCE [LARGE SCALE GENOMIC DNA]</scope>
    <source>
        <strain evidence="5 6">S3663</strain>
    </source>
</reference>
<name>A0A5R9Q764_9GAMM</name>
<dbReference type="InterPro" id="IPR050469">
    <property type="entry name" value="Diguanylate_Cyclase"/>
</dbReference>
<dbReference type="FunFam" id="3.30.70.270:FF:000001">
    <property type="entry name" value="Diguanylate cyclase domain protein"/>
    <property type="match status" value="1"/>
</dbReference>
<dbReference type="AlphaFoldDB" id="A0A5R9Q764"/>
<accession>A0A5R9Q764</accession>
<dbReference type="NCBIfam" id="TIGR00254">
    <property type="entry name" value="GGDEF"/>
    <property type="match status" value="1"/>
</dbReference>
<dbReference type="OrthoDB" id="9812260at2"/>
<evidence type="ECO:0000256" key="2">
    <source>
        <dbReference type="ARBA" id="ARBA00012528"/>
    </source>
</evidence>
<dbReference type="RefSeq" id="WP_138479647.1">
    <property type="nucleotide sequence ID" value="NZ_PPSW01000007.1"/>
</dbReference>
<gene>
    <name evidence="5" type="ORF">C1E24_05360</name>
</gene>
<dbReference type="PROSITE" id="PS50887">
    <property type="entry name" value="GGDEF"/>
    <property type="match status" value="1"/>
</dbReference>
<comment type="catalytic activity">
    <reaction evidence="3">
        <text>2 GTP = 3',3'-c-di-GMP + 2 diphosphate</text>
        <dbReference type="Rhea" id="RHEA:24898"/>
        <dbReference type="ChEBI" id="CHEBI:33019"/>
        <dbReference type="ChEBI" id="CHEBI:37565"/>
        <dbReference type="ChEBI" id="CHEBI:58805"/>
        <dbReference type="EC" id="2.7.7.65"/>
    </reaction>
</comment>
<dbReference type="Pfam" id="PF00990">
    <property type="entry name" value="GGDEF"/>
    <property type="match status" value="1"/>
</dbReference>
<dbReference type="Proteomes" id="UP000309186">
    <property type="component" value="Unassembled WGS sequence"/>
</dbReference>
<evidence type="ECO:0000256" key="3">
    <source>
        <dbReference type="ARBA" id="ARBA00034247"/>
    </source>
</evidence>
<dbReference type="Gene3D" id="3.30.70.270">
    <property type="match status" value="1"/>
</dbReference>
<dbReference type="CDD" id="cd01949">
    <property type="entry name" value="GGDEF"/>
    <property type="match status" value="1"/>
</dbReference>
<dbReference type="SMART" id="SM00267">
    <property type="entry name" value="GGDEF"/>
    <property type="match status" value="1"/>
</dbReference>
<evidence type="ECO:0000256" key="1">
    <source>
        <dbReference type="ARBA" id="ARBA00001946"/>
    </source>
</evidence>
<dbReference type="PANTHER" id="PTHR45138:SF9">
    <property type="entry name" value="DIGUANYLATE CYCLASE DGCM-RELATED"/>
    <property type="match status" value="1"/>
</dbReference>
<dbReference type="InterPro" id="IPR048516">
    <property type="entry name" value="DGCcoil"/>
</dbReference>
<dbReference type="InterPro" id="IPR043128">
    <property type="entry name" value="Rev_trsase/Diguanyl_cyclase"/>
</dbReference>
<feature type="domain" description="GGDEF" evidence="4">
    <location>
        <begin position="382"/>
        <end position="513"/>
    </location>
</feature>
<dbReference type="GO" id="GO:0052621">
    <property type="term" value="F:diguanylate cyclase activity"/>
    <property type="evidence" value="ECO:0007669"/>
    <property type="project" value="UniProtKB-EC"/>
</dbReference>
<dbReference type="InterPro" id="IPR029787">
    <property type="entry name" value="Nucleotide_cyclase"/>
</dbReference>
<dbReference type="SUPFAM" id="SSF55073">
    <property type="entry name" value="Nucleotide cyclase"/>
    <property type="match status" value="1"/>
</dbReference>
<dbReference type="EC" id="2.7.7.65" evidence="2"/>
<comment type="cofactor">
    <cofactor evidence="1">
        <name>Mg(2+)</name>
        <dbReference type="ChEBI" id="CHEBI:18420"/>
    </cofactor>
</comment>
<evidence type="ECO:0000313" key="6">
    <source>
        <dbReference type="Proteomes" id="UP000309186"/>
    </source>
</evidence>
<organism evidence="5 6">
    <name type="scientific">Pseudoalteromonas phenolica</name>
    <dbReference type="NCBI Taxonomy" id="161398"/>
    <lineage>
        <taxon>Bacteria</taxon>
        <taxon>Pseudomonadati</taxon>
        <taxon>Pseudomonadota</taxon>
        <taxon>Gammaproteobacteria</taxon>
        <taxon>Alteromonadales</taxon>
        <taxon>Pseudoalteromonadaceae</taxon>
        <taxon>Pseudoalteromonas</taxon>
    </lineage>
</organism>
<evidence type="ECO:0000313" key="5">
    <source>
        <dbReference type="EMBL" id="TLX48346.1"/>
    </source>
</evidence>
<comment type="caution">
    <text evidence="5">The sequence shown here is derived from an EMBL/GenBank/DDBJ whole genome shotgun (WGS) entry which is preliminary data.</text>
</comment>
<evidence type="ECO:0000259" key="4">
    <source>
        <dbReference type="PROSITE" id="PS50887"/>
    </source>
</evidence>
<sequence length="513" mass="57525">MTNKDALIEKKLKQAVKARAELENAHKDQIQILSNFAAKLAVSSKGQDVALDNLLAKFRQALSKGVSFDDLAPLINTITQSLKNQESVNAENHQKLSSSISDAGRQLQKLKGIPDDTRRKLRNLLDHELTEVNVSYEFLPVFEKLIVIYQKVLAVKTSFDASAKTSTMQKPELASELLTLANEITFEDDVAKEVIDIKTTLSQSAEVDVLLDCAIAIIEIIANSIARERQSAQGFLVSLNQTLEELHASILSTTNSTKHMSAELSGLNKQIETKIKLLNEQTQKATSISDLKELVDGELKLLRKDLIKREELEQKDKADLLASFEQINTRINVLETKVNTYKKRLSEQQFKSLLDGLTKLPNRAAFDDRFNQEFHMFEQHGNETTLVVIDVDFFKSINDQYGHSAGDKTLQVIARALKKAIRKSDFIARYGGEEFVLLMPGMPLTHAKAPLEKIRNTIKAIPFKFKDKQVQITVSLGATQFKKGDTPLAAFDRADDALYEAKNSGRDRLCIRK</sequence>
<protein>
    <recommendedName>
        <fullName evidence="2">diguanylate cyclase</fullName>
        <ecNumber evidence="2">2.7.7.65</ecNumber>
    </recommendedName>
</protein>
<dbReference type="EMBL" id="PPSW01000007">
    <property type="protein sequence ID" value="TLX48346.1"/>
    <property type="molecule type" value="Genomic_DNA"/>
</dbReference>
<dbReference type="PANTHER" id="PTHR45138">
    <property type="entry name" value="REGULATORY COMPONENTS OF SENSORY TRANSDUCTION SYSTEM"/>
    <property type="match status" value="1"/>
</dbReference>
<dbReference type="InterPro" id="IPR000160">
    <property type="entry name" value="GGDEF_dom"/>
</dbReference>